<dbReference type="Pfam" id="PF05943">
    <property type="entry name" value="VipB"/>
    <property type="match status" value="1"/>
</dbReference>
<protein>
    <submittedName>
        <fullName evidence="3">Type VI secretion system contractile sheath large subunit</fullName>
    </submittedName>
</protein>
<dbReference type="InterPro" id="IPR044031">
    <property type="entry name" value="TssC1_N"/>
</dbReference>
<dbReference type="InterPro" id="IPR044032">
    <property type="entry name" value="TssC1_C"/>
</dbReference>
<dbReference type="InterPro" id="IPR010269">
    <property type="entry name" value="T6SS_TssC-like"/>
</dbReference>
<evidence type="ECO:0000259" key="1">
    <source>
        <dbReference type="Pfam" id="PF05943"/>
    </source>
</evidence>
<evidence type="ECO:0000259" key="2">
    <source>
        <dbReference type="Pfam" id="PF18945"/>
    </source>
</evidence>
<dbReference type="RefSeq" id="WP_343806817.1">
    <property type="nucleotide sequence ID" value="NZ_BAAADE010000008.1"/>
</dbReference>
<accession>A0ABN1GHF3</accession>
<reference evidence="4" key="1">
    <citation type="journal article" date="2019" name="Int. J. Syst. Evol. Microbiol.">
        <title>The Global Catalogue of Microorganisms (GCM) 10K type strain sequencing project: providing services to taxonomists for standard genome sequencing and annotation.</title>
        <authorList>
            <consortium name="The Broad Institute Genomics Platform"/>
            <consortium name="The Broad Institute Genome Sequencing Center for Infectious Disease"/>
            <person name="Wu L."/>
            <person name="Ma J."/>
        </authorList>
    </citation>
    <scope>NUCLEOTIDE SEQUENCE [LARGE SCALE GENOMIC DNA]</scope>
    <source>
        <strain evidence="4">JCM 15115</strain>
    </source>
</reference>
<feature type="domain" description="TssC1 N-terminal" evidence="1">
    <location>
        <begin position="65"/>
        <end position="368"/>
    </location>
</feature>
<keyword evidence="4" id="KW-1185">Reference proteome</keyword>
<organism evidence="3 4">
    <name type="scientific">Paenochrobactrum glaciei</name>
    <dbReference type="NCBI Taxonomy" id="486407"/>
    <lineage>
        <taxon>Bacteria</taxon>
        <taxon>Pseudomonadati</taxon>
        <taxon>Pseudomonadota</taxon>
        <taxon>Alphaproteobacteria</taxon>
        <taxon>Hyphomicrobiales</taxon>
        <taxon>Brucellaceae</taxon>
        <taxon>Paenochrobactrum</taxon>
    </lineage>
</organism>
<gene>
    <name evidence="3" type="primary">tssC_1</name>
    <name evidence="3" type="ORF">GCM10008943_28390</name>
</gene>
<dbReference type="NCBIfam" id="TIGR03355">
    <property type="entry name" value="VI_chp_2"/>
    <property type="match status" value="1"/>
</dbReference>
<dbReference type="EMBL" id="BAAADE010000008">
    <property type="protein sequence ID" value="GAA0611167.1"/>
    <property type="molecule type" value="Genomic_DNA"/>
</dbReference>
<dbReference type="Proteomes" id="UP001424441">
    <property type="component" value="Unassembled WGS sequence"/>
</dbReference>
<sequence>MNTAPQTDLTDTPEIENQTLLPQIISATKQTTPERVESLMRTLTDQALSGAILFNRNFSQTIRDAVNKLDALISKQLAAIMQTPQFSQLEGSWRGQHYLVQNSETGSQLKIRLLNVSKQELHKDLNRAVEFDQSHFFKAVYEAEFGTAGGEPIGTLIGDYSFDNSAEDIELMRNISSVAAASFAPFIAAAAPSMFGFDDYRELSRPRDMAKIFETSEYTKWRNFRETEDSRFMVLTMPRVLARLPYAPKALMIEDFNFDETASFAQGQLPHESYCWMNAAYVYGARLTNAFASNGWCTAIRGAENGGKAENLPLYTFVSDNGDLDLQCPTEIGITDRRDAELGKLGFVPLCHYKNTDYAVFFGAQTVQKPRIYDDYSATSNAAISARLPYILATSRFAHFLKVLGRDKIGSFMEASDCELWLNRWIANYVNANDEASAETRAQYPLRDANISVETVPGKPGVYNAIAWMRPWLQMEELTTSLRLVARIPAKN</sequence>
<comment type="caution">
    <text evidence="3">The sequence shown here is derived from an EMBL/GenBank/DDBJ whole genome shotgun (WGS) entry which is preliminary data.</text>
</comment>
<dbReference type="PANTHER" id="PTHR35565">
    <property type="entry name" value="CYTOPLASMIC PROTEIN-RELATED"/>
    <property type="match status" value="1"/>
</dbReference>
<name>A0ABN1GHF3_9HYPH</name>
<evidence type="ECO:0000313" key="4">
    <source>
        <dbReference type="Proteomes" id="UP001424441"/>
    </source>
</evidence>
<dbReference type="PANTHER" id="PTHR35565:SF3">
    <property type="entry name" value="TYPE VI SECRETION SYSTEM SHEATH PROTEIN TSSC1"/>
    <property type="match status" value="1"/>
</dbReference>
<evidence type="ECO:0000313" key="3">
    <source>
        <dbReference type="EMBL" id="GAA0611167.1"/>
    </source>
</evidence>
<dbReference type="Pfam" id="PF18945">
    <property type="entry name" value="VipB_2"/>
    <property type="match status" value="1"/>
</dbReference>
<proteinExistence type="predicted"/>
<feature type="domain" description="TssC1 C-terminal" evidence="2">
    <location>
        <begin position="378"/>
        <end position="488"/>
    </location>
</feature>